<keyword evidence="2" id="KW-1185">Reference proteome</keyword>
<dbReference type="Proteomes" id="UP001054945">
    <property type="component" value="Unassembled WGS sequence"/>
</dbReference>
<proteinExistence type="predicted"/>
<reference evidence="1 2" key="1">
    <citation type="submission" date="2021-06" db="EMBL/GenBank/DDBJ databases">
        <title>Caerostris extrusa draft genome.</title>
        <authorList>
            <person name="Kono N."/>
            <person name="Arakawa K."/>
        </authorList>
    </citation>
    <scope>NUCLEOTIDE SEQUENCE [LARGE SCALE GENOMIC DNA]</scope>
</reference>
<dbReference type="AlphaFoldDB" id="A0AAV4RE04"/>
<accession>A0AAV4RE04</accession>
<comment type="caution">
    <text evidence="1">The sequence shown here is derived from an EMBL/GenBank/DDBJ whole genome shotgun (WGS) entry which is preliminary data.</text>
</comment>
<evidence type="ECO:0000313" key="1">
    <source>
        <dbReference type="EMBL" id="GIY18342.1"/>
    </source>
</evidence>
<gene>
    <name evidence="1" type="ORF">CEXT_410701</name>
</gene>
<organism evidence="1 2">
    <name type="scientific">Caerostris extrusa</name>
    <name type="common">Bark spider</name>
    <name type="synonym">Caerostris bankana</name>
    <dbReference type="NCBI Taxonomy" id="172846"/>
    <lineage>
        <taxon>Eukaryota</taxon>
        <taxon>Metazoa</taxon>
        <taxon>Ecdysozoa</taxon>
        <taxon>Arthropoda</taxon>
        <taxon>Chelicerata</taxon>
        <taxon>Arachnida</taxon>
        <taxon>Araneae</taxon>
        <taxon>Araneomorphae</taxon>
        <taxon>Entelegynae</taxon>
        <taxon>Araneoidea</taxon>
        <taxon>Araneidae</taxon>
        <taxon>Caerostris</taxon>
    </lineage>
</organism>
<evidence type="ECO:0000313" key="2">
    <source>
        <dbReference type="Proteomes" id="UP001054945"/>
    </source>
</evidence>
<protein>
    <submittedName>
        <fullName evidence="1">Uncharacterized protein</fullName>
    </submittedName>
</protein>
<sequence>MIFIKPIHTENSSNASKDSVFDIVNGPAVTEVPILNSSHWSEFHMCWRELGLANTLEEKCHYLSLFDVPNTMSHKGSTKDMAYYTHNVSPHIGMNTSYWALGWTMLALGFCTQTQWKYR</sequence>
<name>A0AAV4RE04_CAEEX</name>
<dbReference type="EMBL" id="BPLR01007613">
    <property type="protein sequence ID" value="GIY18342.1"/>
    <property type="molecule type" value="Genomic_DNA"/>
</dbReference>